<keyword evidence="3" id="KW-1185">Reference proteome</keyword>
<comment type="caution">
    <text evidence="2">The sequence shown here is derived from an EMBL/GenBank/DDBJ whole genome shotgun (WGS) entry which is preliminary data.</text>
</comment>
<feature type="domain" description="Type IV methyl-directed restriction enzyme EcoKMcrB subunit DNA-binding" evidence="1">
    <location>
        <begin position="14"/>
        <end position="188"/>
    </location>
</feature>
<gene>
    <name evidence="2" type="ORF">HCZ30_12630</name>
</gene>
<name>A0ABX0W2X2_9RHOB</name>
<dbReference type="RefSeq" id="WP_167638656.1">
    <property type="nucleotide sequence ID" value="NZ_JAATOP010000008.1"/>
</dbReference>
<proteinExistence type="predicted"/>
<dbReference type="InterPro" id="IPR021961">
    <property type="entry name" value="McrB_DNA-bd"/>
</dbReference>
<reference evidence="2 3" key="1">
    <citation type="submission" date="2020-03" db="EMBL/GenBank/DDBJ databases">
        <title>Bacterial isolates of synthetic phycosphere.</title>
        <authorList>
            <person name="Fu H."/>
            <person name="Moran M.A."/>
        </authorList>
    </citation>
    <scope>NUCLEOTIDE SEQUENCE [LARGE SCALE GENOMIC DNA]</scope>
    <source>
        <strain evidence="2 3">HF1</strain>
    </source>
</reference>
<accession>A0ABX0W2X2</accession>
<dbReference type="Gene3D" id="3.30.920.90">
    <property type="match status" value="1"/>
</dbReference>
<evidence type="ECO:0000259" key="1">
    <source>
        <dbReference type="Pfam" id="PF12102"/>
    </source>
</evidence>
<evidence type="ECO:0000313" key="2">
    <source>
        <dbReference type="EMBL" id="NIY73272.1"/>
    </source>
</evidence>
<dbReference type="Proteomes" id="UP000709466">
    <property type="component" value="Unassembled WGS sequence"/>
</dbReference>
<organism evidence="2 3">
    <name type="scientific">Marivivens donghaensis</name>
    <dbReference type="NCBI Taxonomy" id="1699413"/>
    <lineage>
        <taxon>Bacteria</taxon>
        <taxon>Pseudomonadati</taxon>
        <taxon>Pseudomonadota</taxon>
        <taxon>Alphaproteobacteria</taxon>
        <taxon>Rhodobacterales</taxon>
        <taxon>Paracoccaceae</taxon>
        <taxon>Marivivens group</taxon>
        <taxon>Marivivens</taxon>
    </lineage>
</organism>
<evidence type="ECO:0000313" key="3">
    <source>
        <dbReference type="Proteomes" id="UP000709466"/>
    </source>
</evidence>
<dbReference type="Pfam" id="PF12102">
    <property type="entry name" value="MrcB_N"/>
    <property type="match status" value="1"/>
</dbReference>
<protein>
    <submittedName>
        <fullName evidence="2">DUF3578 domain-containing protein</fullName>
    </submittedName>
</protein>
<sequence length="206" mass="22850">MTPFADMLVRWALDYPARRTDPFKGNDFAHWIRHDLAIAARDLISLRDEPLRIKASAGIGQWTSIPWIGFFDERATLTARDGVYVVYLLAPDLGTITLSLVHGTETLYRLHGPTEGRRMLRERAAAIADSLPQFHARFSTAPITLGSDADTPLNYEAGHAMGRTYTLSDLATTDLTGDLNALLDAYNAFILLEKQGSTASTRSELR</sequence>
<dbReference type="EMBL" id="JAATOP010000008">
    <property type="protein sequence ID" value="NIY73272.1"/>
    <property type="molecule type" value="Genomic_DNA"/>
</dbReference>